<dbReference type="AlphaFoldDB" id="B8HZB6"/>
<keyword evidence="1" id="KW-0472">Membrane</keyword>
<keyword evidence="2" id="KW-0614">Plasmid</keyword>
<organism evidence="2">
    <name type="scientific">Cyanothece sp. (strain PCC 7425 / ATCC 29141)</name>
    <dbReference type="NCBI Taxonomy" id="395961"/>
    <lineage>
        <taxon>Bacteria</taxon>
        <taxon>Bacillati</taxon>
        <taxon>Cyanobacteriota</taxon>
        <taxon>Cyanophyceae</taxon>
        <taxon>Gomontiellales</taxon>
        <taxon>Cyanothecaceae</taxon>
        <taxon>Cyanothece</taxon>
    </lineage>
</organism>
<evidence type="ECO:0000256" key="1">
    <source>
        <dbReference type="SAM" id="Phobius"/>
    </source>
</evidence>
<name>B8HZB6_CYAP4</name>
<geneLocation type="plasmid" evidence="2">
    <name>pP742502</name>
</geneLocation>
<dbReference type="KEGG" id="cyn:Cyan7425_0053"/>
<gene>
    <name evidence="2" type="ordered locus">Cyan7425_0053</name>
</gene>
<protein>
    <submittedName>
        <fullName evidence="2">Uncharacterized protein</fullName>
    </submittedName>
</protein>
<keyword evidence="1" id="KW-1133">Transmembrane helix</keyword>
<sequence>MKVPRINLPALILSFTIVGLIADILLALGLRAGGVAQSANWVAATIQAPAIAGVAPR</sequence>
<proteinExistence type="predicted"/>
<dbReference type="HOGENOM" id="CLU_2989094_0_0_3"/>
<keyword evidence="1" id="KW-0812">Transmembrane</keyword>
<dbReference type="EMBL" id="CP001346">
    <property type="protein sequence ID" value="ACL47764.1"/>
    <property type="molecule type" value="Genomic_DNA"/>
</dbReference>
<evidence type="ECO:0000313" key="2">
    <source>
        <dbReference type="EMBL" id="ACL47764.1"/>
    </source>
</evidence>
<feature type="transmembrane region" description="Helical" evidence="1">
    <location>
        <begin position="6"/>
        <end position="28"/>
    </location>
</feature>
<accession>B8HZB6</accession>
<reference evidence="2" key="1">
    <citation type="submission" date="2009-01" db="EMBL/GenBank/DDBJ databases">
        <title>Complete sequence of plasmid2 Cyanothece sp. PCC 7425.</title>
        <authorList>
            <consortium name="US DOE Joint Genome Institute"/>
            <person name="Lucas S."/>
            <person name="Copeland A."/>
            <person name="Lapidus A."/>
            <person name="Glavina del Rio T."/>
            <person name="Dalin E."/>
            <person name="Tice H."/>
            <person name="Bruce D."/>
            <person name="Goodwin L."/>
            <person name="Pitluck S."/>
            <person name="Sims D."/>
            <person name="Meineke L."/>
            <person name="Brettin T."/>
            <person name="Detter J.C."/>
            <person name="Han C."/>
            <person name="Larimer F."/>
            <person name="Land M."/>
            <person name="Hauser L."/>
            <person name="Kyrpides N."/>
            <person name="Ovchinnikova G."/>
            <person name="Liberton M."/>
            <person name="Stoeckel J."/>
            <person name="Banerjee A."/>
            <person name="Singh A."/>
            <person name="Page L."/>
            <person name="Sato H."/>
            <person name="Zhao L."/>
            <person name="Sherman L."/>
            <person name="Pakrasi H."/>
            <person name="Richardson P."/>
        </authorList>
    </citation>
    <scope>NUCLEOTIDE SEQUENCE</scope>
    <source>
        <strain evidence="2">PCC 7425</strain>
        <plasmid evidence="2">pP742502</plasmid>
    </source>
</reference>